<accession>A0AAV4JTM0</accession>
<evidence type="ECO:0008006" key="3">
    <source>
        <dbReference type="Google" id="ProtNLM"/>
    </source>
</evidence>
<organism evidence="1 2">
    <name type="scientific">Elysia marginata</name>
    <dbReference type="NCBI Taxonomy" id="1093978"/>
    <lineage>
        <taxon>Eukaryota</taxon>
        <taxon>Metazoa</taxon>
        <taxon>Spiralia</taxon>
        <taxon>Lophotrochozoa</taxon>
        <taxon>Mollusca</taxon>
        <taxon>Gastropoda</taxon>
        <taxon>Heterobranchia</taxon>
        <taxon>Euthyneura</taxon>
        <taxon>Panpulmonata</taxon>
        <taxon>Sacoglossa</taxon>
        <taxon>Placobranchoidea</taxon>
        <taxon>Plakobranchidae</taxon>
        <taxon>Elysia</taxon>
    </lineage>
</organism>
<protein>
    <recommendedName>
        <fullName evidence="3">LITAF domain-containing protein</fullName>
    </recommendedName>
</protein>
<evidence type="ECO:0000313" key="2">
    <source>
        <dbReference type="Proteomes" id="UP000762676"/>
    </source>
</evidence>
<evidence type="ECO:0000313" key="1">
    <source>
        <dbReference type="EMBL" id="GFS26044.1"/>
    </source>
</evidence>
<gene>
    <name evidence="1" type="ORF">ElyMa_001704800</name>
</gene>
<sequence>MTAFRRPTNIRDILVRSITPSNNSSEFKPCNTPQCKTCPYTSSTSPFKSSTNGRVFSLNLSCHSYNILYLITCTKCKAKSTSGKQQTLSGPGLLATDLTSTTTETHPWPNILILVITPINMSTSLPLINSQAQTTSAS</sequence>
<dbReference type="EMBL" id="BMAT01003459">
    <property type="protein sequence ID" value="GFS26044.1"/>
    <property type="molecule type" value="Genomic_DNA"/>
</dbReference>
<proteinExistence type="predicted"/>
<keyword evidence="2" id="KW-1185">Reference proteome</keyword>
<name>A0AAV4JTM0_9GAST</name>
<dbReference type="AlphaFoldDB" id="A0AAV4JTM0"/>
<dbReference type="Proteomes" id="UP000762676">
    <property type="component" value="Unassembled WGS sequence"/>
</dbReference>
<comment type="caution">
    <text evidence="1">The sequence shown here is derived from an EMBL/GenBank/DDBJ whole genome shotgun (WGS) entry which is preliminary data.</text>
</comment>
<reference evidence="1 2" key="1">
    <citation type="journal article" date="2021" name="Elife">
        <title>Chloroplast acquisition without the gene transfer in kleptoplastic sea slugs, Plakobranchus ocellatus.</title>
        <authorList>
            <person name="Maeda T."/>
            <person name="Takahashi S."/>
            <person name="Yoshida T."/>
            <person name="Shimamura S."/>
            <person name="Takaki Y."/>
            <person name="Nagai Y."/>
            <person name="Toyoda A."/>
            <person name="Suzuki Y."/>
            <person name="Arimoto A."/>
            <person name="Ishii H."/>
            <person name="Satoh N."/>
            <person name="Nishiyama T."/>
            <person name="Hasebe M."/>
            <person name="Maruyama T."/>
            <person name="Minagawa J."/>
            <person name="Obokata J."/>
            <person name="Shigenobu S."/>
        </authorList>
    </citation>
    <scope>NUCLEOTIDE SEQUENCE [LARGE SCALE GENOMIC DNA]</scope>
</reference>